<feature type="domain" description="Alpha-ketoglutarate-dependent dioxygenase AlkB-like" evidence="1">
    <location>
        <begin position="37"/>
        <end position="222"/>
    </location>
</feature>
<dbReference type="InterPro" id="IPR037151">
    <property type="entry name" value="AlkB-like_sf"/>
</dbReference>
<dbReference type="EMBL" id="KB467942">
    <property type="protein sequence ID" value="PCH38144.1"/>
    <property type="molecule type" value="Genomic_DNA"/>
</dbReference>
<dbReference type="Gene3D" id="2.60.120.590">
    <property type="entry name" value="Alpha-ketoglutarate-dependent dioxygenase AlkB-like"/>
    <property type="match status" value="1"/>
</dbReference>
<dbReference type="GO" id="GO:0016706">
    <property type="term" value="F:2-oxoglutarate-dependent dioxygenase activity"/>
    <property type="evidence" value="ECO:0007669"/>
    <property type="project" value="TreeGrafter"/>
</dbReference>
<dbReference type="SUPFAM" id="SSF51197">
    <property type="entry name" value="Clavaminate synthase-like"/>
    <property type="match status" value="1"/>
</dbReference>
<name>A0A2H3JNC7_WOLCO</name>
<evidence type="ECO:0000313" key="3">
    <source>
        <dbReference type="Proteomes" id="UP000218811"/>
    </source>
</evidence>
<reference evidence="2 3" key="1">
    <citation type="journal article" date="2012" name="Science">
        <title>The Paleozoic origin of enzymatic lignin decomposition reconstructed from 31 fungal genomes.</title>
        <authorList>
            <person name="Floudas D."/>
            <person name="Binder M."/>
            <person name="Riley R."/>
            <person name="Barry K."/>
            <person name="Blanchette R.A."/>
            <person name="Henrissat B."/>
            <person name="Martinez A.T."/>
            <person name="Otillar R."/>
            <person name="Spatafora J.W."/>
            <person name="Yadav J.S."/>
            <person name="Aerts A."/>
            <person name="Benoit I."/>
            <person name="Boyd A."/>
            <person name="Carlson A."/>
            <person name="Copeland A."/>
            <person name="Coutinho P.M."/>
            <person name="de Vries R.P."/>
            <person name="Ferreira P."/>
            <person name="Findley K."/>
            <person name="Foster B."/>
            <person name="Gaskell J."/>
            <person name="Glotzer D."/>
            <person name="Gorecki P."/>
            <person name="Heitman J."/>
            <person name="Hesse C."/>
            <person name="Hori C."/>
            <person name="Igarashi K."/>
            <person name="Jurgens J.A."/>
            <person name="Kallen N."/>
            <person name="Kersten P."/>
            <person name="Kohler A."/>
            <person name="Kuees U."/>
            <person name="Kumar T.K.A."/>
            <person name="Kuo A."/>
            <person name="LaButti K."/>
            <person name="Larrondo L.F."/>
            <person name="Lindquist E."/>
            <person name="Ling A."/>
            <person name="Lombard V."/>
            <person name="Lucas S."/>
            <person name="Lundell T."/>
            <person name="Martin R."/>
            <person name="McLaughlin D.J."/>
            <person name="Morgenstern I."/>
            <person name="Morin E."/>
            <person name="Murat C."/>
            <person name="Nagy L.G."/>
            <person name="Nolan M."/>
            <person name="Ohm R.A."/>
            <person name="Patyshakuliyeva A."/>
            <person name="Rokas A."/>
            <person name="Ruiz-Duenas F.J."/>
            <person name="Sabat G."/>
            <person name="Salamov A."/>
            <person name="Samejima M."/>
            <person name="Schmutz J."/>
            <person name="Slot J.C."/>
            <person name="St John F."/>
            <person name="Stenlid J."/>
            <person name="Sun H."/>
            <person name="Sun S."/>
            <person name="Syed K."/>
            <person name="Tsang A."/>
            <person name="Wiebenga A."/>
            <person name="Young D."/>
            <person name="Pisabarro A."/>
            <person name="Eastwood D.C."/>
            <person name="Martin F."/>
            <person name="Cullen D."/>
            <person name="Grigoriev I.V."/>
            <person name="Hibbett D.S."/>
        </authorList>
    </citation>
    <scope>NUCLEOTIDE SEQUENCE [LARGE SCALE GENOMIC DNA]</scope>
    <source>
        <strain evidence="2 3">MD-104</strain>
    </source>
</reference>
<dbReference type="PANTHER" id="PTHR21052:SF0">
    <property type="entry name" value="ALPHA-KETOGLUTARATE-DEPENDENT DIOXYGENASE ALKB HOMOLOG 7, MITOCHONDRIAL"/>
    <property type="match status" value="1"/>
</dbReference>
<evidence type="ECO:0000313" key="2">
    <source>
        <dbReference type="EMBL" id="PCH38144.1"/>
    </source>
</evidence>
<keyword evidence="3" id="KW-1185">Reference proteome</keyword>
<accession>A0A2H3JNC7</accession>
<dbReference type="InterPro" id="IPR027450">
    <property type="entry name" value="AlkB-like"/>
</dbReference>
<dbReference type="OrthoDB" id="28127at2759"/>
<protein>
    <recommendedName>
        <fullName evidence="1">Alpha-ketoglutarate-dependent dioxygenase AlkB-like domain-containing protein</fullName>
    </recommendedName>
</protein>
<proteinExistence type="predicted"/>
<gene>
    <name evidence="2" type="ORF">WOLCODRAFT_136066</name>
</gene>
<dbReference type="OMA" id="QEGHYDG"/>
<dbReference type="GO" id="GO:0006631">
    <property type="term" value="P:fatty acid metabolic process"/>
    <property type="evidence" value="ECO:0007669"/>
    <property type="project" value="TreeGrafter"/>
</dbReference>
<dbReference type="GO" id="GO:0006974">
    <property type="term" value="P:DNA damage response"/>
    <property type="evidence" value="ECO:0007669"/>
    <property type="project" value="InterPro"/>
</dbReference>
<evidence type="ECO:0000259" key="1">
    <source>
        <dbReference type="Pfam" id="PF13532"/>
    </source>
</evidence>
<dbReference type="PANTHER" id="PTHR21052">
    <property type="entry name" value="SPERMATOGENESIS ASSOCIATED 11-RELATED"/>
    <property type="match status" value="1"/>
</dbReference>
<dbReference type="InterPro" id="IPR032870">
    <property type="entry name" value="ALKBH7-like"/>
</dbReference>
<organism evidence="2 3">
    <name type="scientific">Wolfiporia cocos (strain MD-104)</name>
    <name type="common">Brown rot fungus</name>
    <dbReference type="NCBI Taxonomy" id="742152"/>
    <lineage>
        <taxon>Eukaryota</taxon>
        <taxon>Fungi</taxon>
        <taxon>Dikarya</taxon>
        <taxon>Basidiomycota</taxon>
        <taxon>Agaricomycotina</taxon>
        <taxon>Agaricomycetes</taxon>
        <taxon>Polyporales</taxon>
        <taxon>Phaeolaceae</taxon>
        <taxon>Wolfiporia</taxon>
    </lineage>
</organism>
<dbReference type="GO" id="GO:0005759">
    <property type="term" value="C:mitochondrial matrix"/>
    <property type="evidence" value="ECO:0007669"/>
    <property type="project" value="TreeGrafter"/>
</dbReference>
<sequence>MRSFSAIYKRNIASSFLRTHTRCGSSHVGVHALPQDLTFIPDFFSVSEQRILLTTALQKLNAAERRHFRQRRKQFCAKLKPTAASDSQETLHGIFLPDEYYDFQEGHYDGVIRRFREMHVSTWPSDFAGLSSIIERLQTLYPSHDTQTHILHLASDGEILPHIDNVGASGSWILGVSLGATRLLKLESLNDPNMQSELPLTSGSVYIQKDTLRYEYKHSILQNVFSSGGDGDLAQRLSVIVRDRLPSPTA</sequence>
<dbReference type="AlphaFoldDB" id="A0A2H3JNC7"/>
<dbReference type="STRING" id="742152.A0A2H3JNC7"/>
<dbReference type="Proteomes" id="UP000218811">
    <property type="component" value="Unassembled WGS sequence"/>
</dbReference>
<dbReference type="Pfam" id="PF13532">
    <property type="entry name" value="2OG-FeII_Oxy_2"/>
    <property type="match status" value="1"/>
</dbReference>